<name>A0A0A9B4U9_ARUDO</name>
<sequence length="66" mass="7803">MIMICYWHMQSENFVETKDICEHNNMQNDEVQSPKETSTVAHPLKIILAVVLVHHAAPTTERYRHW</sequence>
<reference evidence="1" key="1">
    <citation type="submission" date="2014-09" db="EMBL/GenBank/DDBJ databases">
        <authorList>
            <person name="Magalhaes I.L.F."/>
            <person name="Oliveira U."/>
            <person name="Santos F.R."/>
            <person name="Vidigal T.H.D.A."/>
            <person name="Brescovit A.D."/>
            <person name="Santos A.J."/>
        </authorList>
    </citation>
    <scope>NUCLEOTIDE SEQUENCE</scope>
    <source>
        <tissue evidence="1">Shoot tissue taken approximately 20 cm above the soil surface</tissue>
    </source>
</reference>
<organism evidence="1">
    <name type="scientific">Arundo donax</name>
    <name type="common">Giant reed</name>
    <name type="synonym">Donax arundinaceus</name>
    <dbReference type="NCBI Taxonomy" id="35708"/>
    <lineage>
        <taxon>Eukaryota</taxon>
        <taxon>Viridiplantae</taxon>
        <taxon>Streptophyta</taxon>
        <taxon>Embryophyta</taxon>
        <taxon>Tracheophyta</taxon>
        <taxon>Spermatophyta</taxon>
        <taxon>Magnoliopsida</taxon>
        <taxon>Liliopsida</taxon>
        <taxon>Poales</taxon>
        <taxon>Poaceae</taxon>
        <taxon>PACMAD clade</taxon>
        <taxon>Arundinoideae</taxon>
        <taxon>Arundineae</taxon>
        <taxon>Arundo</taxon>
    </lineage>
</organism>
<protein>
    <submittedName>
        <fullName evidence="1">Uncharacterized protein</fullName>
    </submittedName>
</protein>
<proteinExistence type="predicted"/>
<accession>A0A0A9B4U9</accession>
<dbReference type="EMBL" id="GBRH01238876">
    <property type="protein sequence ID" value="JAD59019.1"/>
    <property type="molecule type" value="Transcribed_RNA"/>
</dbReference>
<reference evidence="1" key="2">
    <citation type="journal article" date="2015" name="Data Brief">
        <title>Shoot transcriptome of the giant reed, Arundo donax.</title>
        <authorList>
            <person name="Barrero R.A."/>
            <person name="Guerrero F.D."/>
            <person name="Moolhuijzen P."/>
            <person name="Goolsby J.A."/>
            <person name="Tidwell J."/>
            <person name="Bellgard S.E."/>
            <person name="Bellgard M.I."/>
        </authorList>
    </citation>
    <scope>NUCLEOTIDE SEQUENCE</scope>
    <source>
        <tissue evidence="1">Shoot tissue taken approximately 20 cm above the soil surface</tissue>
    </source>
</reference>
<dbReference type="AlphaFoldDB" id="A0A0A9B4U9"/>
<evidence type="ECO:0000313" key="1">
    <source>
        <dbReference type="EMBL" id="JAD59019.1"/>
    </source>
</evidence>